<organism evidence="4">
    <name type="scientific">Nippostrongylus brasiliensis</name>
    <name type="common">Rat hookworm</name>
    <dbReference type="NCBI Taxonomy" id="27835"/>
    <lineage>
        <taxon>Eukaryota</taxon>
        <taxon>Metazoa</taxon>
        <taxon>Ecdysozoa</taxon>
        <taxon>Nematoda</taxon>
        <taxon>Chromadorea</taxon>
        <taxon>Rhabditida</taxon>
        <taxon>Rhabditina</taxon>
        <taxon>Rhabditomorpha</taxon>
        <taxon>Strongyloidea</taxon>
        <taxon>Heligmosomidae</taxon>
        <taxon>Nippostrongylus</taxon>
    </lineage>
</organism>
<feature type="compositionally biased region" description="Polar residues" evidence="1">
    <location>
        <begin position="353"/>
        <end position="362"/>
    </location>
</feature>
<evidence type="ECO:0000313" key="2">
    <source>
        <dbReference type="EMBL" id="VDL62619.1"/>
    </source>
</evidence>
<protein>
    <submittedName>
        <fullName evidence="4">RNA-binding protein 44</fullName>
    </submittedName>
</protein>
<keyword evidence="3" id="KW-1185">Reference proteome</keyword>
<feature type="region of interest" description="Disordered" evidence="1">
    <location>
        <begin position="340"/>
        <end position="362"/>
    </location>
</feature>
<evidence type="ECO:0000313" key="4">
    <source>
        <dbReference type="WBParaSite" id="NBR_0000023701-mRNA-1"/>
    </source>
</evidence>
<dbReference type="Proteomes" id="UP000271162">
    <property type="component" value="Unassembled WGS sequence"/>
</dbReference>
<proteinExistence type="predicted"/>
<accession>A0A0N4XCP2</accession>
<evidence type="ECO:0000256" key="1">
    <source>
        <dbReference type="SAM" id="MobiDB-lite"/>
    </source>
</evidence>
<gene>
    <name evidence="2" type="ORF">NBR_LOCUS238</name>
</gene>
<reference evidence="2 3" key="2">
    <citation type="submission" date="2018-11" db="EMBL/GenBank/DDBJ databases">
        <authorList>
            <consortium name="Pathogen Informatics"/>
        </authorList>
    </citation>
    <scope>NUCLEOTIDE SEQUENCE [LARGE SCALE GENOMIC DNA]</scope>
</reference>
<evidence type="ECO:0000313" key="3">
    <source>
        <dbReference type="Proteomes" id="UP000271162"/>
    </source>
</evidence>
<sequence length="522" mass="57042">MAGNQSIRLTPGREENVMEMMDLIIEDELPPSPTALIHEETGHLRKLSQSPVEALSVSKLIHSNCSRRDCEAKITYTAEQLSQQLCCSLQPTLTDDYAKNLYERAVELNAAGTNLTNGCSGNELVVQKVEATPLESVLAATSAVALEKKDASNTVDDCCSSMAACTSIVRGDCVVKHETQNASAEPIREGAEILRTSEDMKCLLEYWKLCFPELATALKMGEPNYGLSEKASSYVQINIFDTSVAALSERGINLRHVFKSYHEEFGTHCHNPYVGDNSYGTEQDVWVSVDDCEDPSQSMSGDIKTLHGGPSFSYSQLESQCGSSEKGQIVPAVHKKSDATSWSLPTNDEFGGSSESGVTSGQDVRLPMQFTEEESPISSSRGEPVQSSTKASVHATATCYFTTTQKQMNAELANPSCVPTLPSDEGVSYLKSQFQEQKSDYTRTFSVEGLQNLVLDYQHLGAEAANIVSKEPVTPKKRIHGMQNEGYLTAKCQMPLHASCCDVFSCVGARYYGIQKWAEVVF</sequence>
<name>A0A0N4XCP2_NIPBR</name>
<dbReference type="WBParaSite" id="NBR_0000023701-mRNA-1">
    <property type="protein sequence ID" value="NBR_0000023701-mRNA-1"/>
    <property type="gene ID" value="NBR_0000023701"/>
</dbReference>
<reference evidence="4" key="1">
    <citation type="submission" date="2017-02" db="UniProtKB">
        <authorList>
            <consortium name="WormBaseParasite"/>
        </authorList>
    </citation>
    <scope>IDENTIFICATION</scope>
</reference>
<dbReference type="AlphaFoldDB" id="A0A0N4XCP2"/>
<dbReference type="EMBL" id="UYSL01000077">
    <property type="protein sequence ID" value="VDL62619.1"/>
    <property type="molecule type" value="Genomic_DNA"/>
</dbReference>